<reference evidence="1" key="1">
    <citation type="journal article" date="2013" name="BMC Genomics">
        <title>Unscrambling butterfly oogenesis.</title>
        <authorList>
            <person name="Carter J.M."/>
            <person name="Baker S.C."/>
            <person name="Pink R."/>
            <person name="Carter D.R."/>
            <person name="Collins A."/>
            <person name="Tomlin J."/>
            <person name="Gibbs M."/>
            <person name="Breuker C.J."/>
        </authorList>
    </citation>
    <scope>NUCLEOTIDE SEQUENCE</scope>
    <source>
        <tissue evidence="1">Ovary</tissue>
    </source>
</reference>
<reference evidence="1" key="2">
    <citation type="submission" date="2013-05" db="EMBL/GenBank/DDBJ databases">
        <authorList>
            <person name="Carter J.-M."/>
            <person name="Baker S.C."/>
            <person name="Pink R."/>
            <person name="Carter D.R.F."/>
            <person name="Collins A."/>
            <person name="Tomlin J."/>
            <person name="Gibbs M."/>
            <person name="Breuker C.J."/>
        </authorList>
    </citation>
    <scope>NUCLEOTIDE SEQUENCE</scope>
    <source>
        <tissue evidence="1">Ovary</tissue>
    </source>
</reference>
<protein>
    <submittedName>
        <fullName evidence="1">Uncharacterized protein</fullName>
    </submittedName>
</protein>
<sequence length="74" mass="8751">MTPLSYCPTFSDRKFATRVQPSLSNHVFCMKITTVGKQKKNNQILLQNPKRRMSRQCALESIYMYIFYRIIIVC</sequence>
<evidence type="ECO:0000313" key="1">
    <source>
        <dbReference type="EMBL" id="JAA84315.1"/>
    </source>
</evidence>
<name>S4PBL0_9NEOP</name>
<proteinExistence type="predicted"/>
<accession>S4PBL0</accession>
<dbReference type="AlphaFoldDB" id="S4PBL0"/>
<organism evidence="1">
    <name type="scientific">Pararge aegeria</name>
    <name type="common">speckled wood butterfly</name>
    <dbReference type="NCBI Taxonomy" id="116150"/>
    <lineage>
        <taxon>Eukaryota</taxon>
        <taxon>Metazoa</taxon>
        <taxon>Ecdysozoa</taxon>
        <taxon>Arthropoda</taxon>
        <taxon>Hexapoda</taxon>
        <taxon>Insecta</taxon>
        <taxon>Pterygota</taxon>
        <taxon>Neoptera</taxon>
        <taxon>Endopterygota</taxon>
        <taxon>Lepidoptera</taxon>
        <taxon>Glossata</taxon>
        <taxon>Ditrysia</taxon>
        <taxon>Papilionoidea</taxon>
        <taxon>Nymphalidae</taxon>
        <taxon>Satyrinae</taxon>
        <taxon>Satyrini</taxon>
        <taxon>Parargina</taxon>
        <taxon>Pararge</taxon>
    </lineage>
</organism>
<dbReference type="EMBL" id="GAIX01008245">
    <property type="protein sequence ID" value="JAA84315.1"/>
    <property type="molecule type" value="Transcribed_RNA"/>
</dbReference>